<keyword evidence="3 8" id="KW-0545">Nucleotide biosynthesis</keyword>
<name>A0A2H0W8M5_9BACT</name>
<evidence type="ECO:0000313" key="10">
    <source>
        <dbReference type="EMBL" id="PIS07717.1"/>
    </source>
</evidence>
<dbReference type="GO" id="GO:0004798">
    <property type="term" value="F:dTMP kinase activity"/>
    <property type="evidence" value="ECO:0007669"/>
    <property type="project" value="UniProtKB-UniRule"/>
</dbReference>
<feature type="domain" description="Thymidylate kinase-like" evidence="9">
    <location>
        <begin position="34"/>
        <end position="223"/>
    </location>
</feature>
<proteinExistence type="inferred from homology"/>
<dbReference type="GO" id="GO:0005737">
    <property type="term" value="C:cytoplasm"/>
    <property type="evidence" value="ECO:0007669"/>
    <property type="project" value="TreeGrafter"/>
</dbReference>
<keyword evidence="5 8" id="KW-0418">Kinase</keyword>
<dbReference type="GO" id="GO:0005524">
    <property type="term" value="F:ATP binding"/>
    <property type="evidence" value="ECO:0007669"/>
    <property type="project" value="UniProtKB-UniRule"/>
</dbReference>
<evidence type="ECO:0000256" key="8">
    <source>
        <dbReference type="HAMAP-Rule" id="MF_00165"/>
    </source>
</evidence>
<comment type="caution">
    <text evidence="8">Lacks conserved residue(s) required for the propagation of feature annotation.</text>
</comment>
<gene>
    <name evidence="8 10" type="primary">tmk</name>
    <name evidence="10" type="ORF">COT78_01965</name>
</gene>
<keyword evidence="2 8" id="KW-0808">Transferase</keyword>
<comment type="caution">
    <text evidence="10">The sequence shown here is derived from an EMBL/GenBank/DDBJ whole genome shotgun (WGS) entry which is preliminary data.</text>
</comment>
<dbReference type="Pfam" id="PF02223">
    <property type="entry name" value="Thymidylate_kin"/>
    <property type="match status" value="1"/>
</dbReference>
<comment type="similarity">
    <text evidence="1 8">Belongs to the thymidylate kinase family.</text>
</comment>
<dbReference type="GO" id="GO:0006227">
    <property type="term" value="P:dUDP biosynthetic process"/>
    <property type="evidence" value="ECO:0007669"/>
    <property type="project" value="TreeGrafter"/>
</dbReference>
<dbReference type="Proteomes" id="UP000231382">
    <property type="component" value="Unassembled WGS sequence"/>
</dbReference>
<evidence type="ECO:0000256" key="5">
    <source>
        <dbReference type="ARBA" id="ARBA00022777"/>
    </source>
</evidence>
<dbReference type="GO" id="GO:0006233">
    <property type="term" value="P:dTDP biosynthetic process"/>
    <property type="evidence" value="ECO:0007669"/>
    <property type="project" value="InterPro"/>
</dbReference>
<dbReference type="EC" id="2.7.4.9" evidence="8"/>
<dbReference type="AlphaFoldDB" id="A0A2H0W8M5"/>
<dbReference type="InterPro" id="IPR018094">
    <property type="entry name" value="Thymidylate_kinase"/>
</dbReference>
<dbReference type="EMBL" id="PEZW01000014">
    <property type="protein sequence ID" value="PIS07717.1"/>
    <property type="molecule type" value="Genomic_DNA"/>
</dbReference>
<dbReference type="CDD" id="cd01672">
    <property type="entry name" value="TMPK"/>
    <property type="match status" value="1"/>
</dbReference>
<dbReference type="InterPro" id="IPR027417">
    <property type="entry name" value="P-loop_NTPase"/>
</dbReference>
<evidence type="ECO:0000256" key="1">
    <source>
        <dbReference type="ARBA" id="ARBA00009776"/>
    </source>
</evidence>
<keyword evidence="6 8" id="KW-0067">ATP-binding</keyword>
<evidence type="ECO:0000256" key="4">
    <source>
        <dbReference type="ARBA" id="ARBA00022741"/>
    </source>
</evidence>
<dbReference type="NCBIfam" id="TIGR00041">
    <property type="entry name" value="DTMP_kinase"/>
    <property type="match status" value="1"/>
</dbReference>
<dbReference type="Gene3D" id="3.40.50.300">
    <property type="entry name" value="P-loop containing nucleotide triphosphate hydrolases"/>
    <property type="match status" value="1"/>
</dbReference>
<dbReference type="PANTHER" id="PTHR10344:SF4">
    <property type="entry name" value="UMP-CMP KINASE 2, MITOCHONDRIAL"/>
    <property type="match status" value="1"/>
</dbReference>
<dbReference type="PANTHER" id="PTHR10344">
    <property type="entry name" value="THYMIDYLATE KINASE"/>
    <property type="match status" value="1"/>
</dbReference>
<protein>
    <recommendedName>
        <fullName evidence="8">Thymidylate kinase</fullName>
        <ecNumber evidence="8">2.7.4.9</ecNumber>
    </recommendedName>
    <alternativeName>
        <fullName evidence="8">dTMP kinase</fullName>
    </alternativeName>
</protein>
<evidence type="ECO:0000256" key="3">
    <source>
        <dbReference type="ARBA" id="ARBA00022727"/>
    </source>
</evidence>
<evidence type="ECO:0000313" key="11">
    <source>
        <dbReference type="Proteomes" id="UP000231382"/>
    </source>
</evidence>
<dbReference type="InterPro" id="IPR039430">
    <property type="entry name" value="Thymidylate_kin-like_dom"/>
</dbReference>
<comment type="function">
    <text evidence="8">Phosphorylation of dTMP to form dTDP in both de novo and salvage pathways of dTTP synthesis.</text>
</comment>
<sequence>MQQCNNRTIEQLNPTSPVGLRGAGNKTIGHFIVIDGSDGAGKKTQSDLLITRLKKDGHKIAAYDFPVYDSFFGKMIGRYLNGEFGQADEVDPYLVSVLYAGDRWQASQEIKNDLDAGKVVIANRYIQSNMAYQTAKFKTKAEKDKYLKWLSELEFQIYQIPKPDLVIYLYVPFRISQALVDKKAKRSYTNLVRDIHEKDADFLSRVEKSYLMLAEKYPEWRKIDCVENGQIMLIDEIAKKVYSLVKKELK</sequence>
<accession>A0A2H0W8M5</accession>
<evidence type="ECO:0000256" key="6">
    <source>
        <dbReference type="ARBA" id="ARBA00022840"/>
    </source>
</evidence>
<evidence type="ECO:0000256" key="2">
    <source>
        <dbReference type="ARBA" id="ARBA00022679"/>
    </source>
</evidence>
<keyword evidence="4 8" id="KW-0547">Nucleotide-binding</keyword>
<evidence type="ECO:0000259" key="9">
    <source>
        <dbReference type="Pfam" id="PF02223"/>
    </source>
</evidence>
<dbReference type="GO" id="GO:0006235">
    <property type="term" value="P:dTTP biosynthetic process"/>
    <property type="evidence" value="ECO:0007669"/>
    <property type="project" value="UniProtKB-UniRule"/>
</dbReference>
<reference evidence="11" key="1">
    <citation type="submission" date="2017-09" db="EMBL/GenBank/DDBJ databases">
        <title>Depth-based differentiation of microbial function through sediment-hosted aquifers and enrichment of novel symbionts in the deep terrestrial subsurface.</title>
        <authorList>
            <person name="Probst A.J."/>
            <person name="Ladd B."/>
            <person name="Jarett J.K."/>
            <person name="Geller-Mcgrath D.E."/>
            <person name="Sieber C.M.K."/>
            <person name="Emerson J.B."/>
            <person name="Anantharaman K."/>
            <person name="Thomas B.C."/>
            <person name="Malmstrom R."/>
            <person name="Stieglmeier M."/>
            <person name="Klingl A."/>
            <person name="Woyke T."/>
            <person name="Ryan C.M."/>
            <person name="Banfield J.F."/>
        </authorList>
    </citation>
    <scope>NUCLEOTIDE SEQUENCE [LARGE SCALE GENOMIC DNA]</scope>
</reference>
<dbReference type="HAMAP" id="MF_00165">
    <property type="entry name" value="Thymidylate_kinase"/>
    <property type="match status" value="1"/>
</dbReference>
<evidence type="ECO:0000256" key="7">
    <source>
        <dbReference type="ARBA" id="ARBA00048743"/>
    </source>
</evidence>
<organism evidence="10 11">
    <name type="scientific">Candidatus Berkelbacteria bacterium CG10_big_fil_rev_8_21_14_0_10_43_13</name>
    <dbReference type="NCBI Taxonomy" id="1974514"/>
    <lineage>
        <taxon>Bacteria</taxon>
        <taxon>Candidatus Berkelbacteria</taxon>
    </lineage>
</organism>
<comment type="catalytic activity">
    <reaction evidence="7 8">
        <text>dTMP + ATP = dTDP + ADP</text>
        <dbReference type="Rhea" id="RHEA:13517"/>
        <dbReference type="ChEBI" id="CHEBI:30616"/>
        <dbReference type="ChEBI" id="CHEBI:58369"/>
        <dbReference type="ChEBI" id="CHEBI:63528"/>
        <dbReference type="ChEBI" id="CHEBI:456216"/>
        <dbReference type="EC" id="2.7.4.9"/>
    </reaction>
</comment>
<dbReference type="SUPFAM" id="SSF52540">
    <property type="entry name" value="P-loop containing nucleoside triphosphate hydrolases"/>
    <property type="match status" value="1"/>
</dbReference>